<organism evidence="2 3">
    <name type="scientific">Didymodactylos carnosus</name>
    <dbReference type="NCBI Taxonomy" id="1234261"/>
    <lineage>
        <taxon>Eukaryota</taxon>
        <taxon>Metazoa</taxon>
        <taxon>Spiralia</taxon>
        <taxon>Gnathifera</taxon>
        <taxon>Rotifera</taxon>
        <taxon>Eurotatoria</taxon>
        <taxon>Bdelloidea</taxon>
        <taxon>Philodinida</taxon>
        <taxon>Philodinidae</taxon>
        <taxon>Didymodactylos</taxon>
    </lineage>
</organism>
<reference evidence="2" key="1">
    <citation type="submission" date="2021-02" db="EMBL/GenBank/DDBJ databases">
        <authorList>
            <person name="Nowell W R."/>
        </authorList>
    </citation>
    <scope>NUCLEOTIDE SEQUENCE</scope>
</reference>
<evidence type="ECO:0000313" key="3">
    <source>
        <dbReference type="Proteomes" id="UP000682733"/>
    </source>
</evidence>
<evidence type="ECO:0000313" key="1">
    <source>
        <dbReference type="EMBL" id="CAF1496026.1"/>
    </source>
</evidence>
<name>A0A8S2TE09_9BILA</name>
<feature type="non-terminal residue" evidence="2">
    <location>
        <position position="23"/>
    </location>
</feature>
<comment type="caution">
    <text evidence="2">The sequence shown here is derived from an EMBL/GenBank/DDBJ whole genome shotgun (WGS) entry which is preliminary data.</text>
</comment>
<proteinExistence type="predicted"/>
<evidence type="ECO:0000313" key="2">
    <source>
        <dbReference type="EMBL" id="CAF4285048.1"/>
    </source>
</evidence>
<sequence length="23" mass="2806">MRAFGTWSTLKPHWFVVLQMELK</sequence>
<dbReference type="EMBL" id="CAJOBA010055584">
    <property type="protein sequence ID" value="CAF4285048.1"/>
    <property type="molecule type" value="Genomic_DNA"/>
</dbReference>
<accession>A0A8S2TE09</accession>
<dbReference type="Proteomes" id="UP000682733">
    <property type="component" value="Unassembled WGS sequence"/>
</dbReference>
<protein>
    <submittedName>
        <fullName evidence="2">Uncharacterized protein</fullName>
    </submittedName>
</protein>
<dbReference type="Proteomes" id="UP000677228">
    <property type="component" value="Unassembled WGS sequence"/>
</dbReference>
<dbReference type="EMBL" id="CAJNOK010033590">
    <property type="protein sequence ID" value="CAF1496026.1"/>
    <property type="molecule type" value="Genomic_DNA"/>
</dbReference>
<dbReference type="AlphaFoldDB" id="A0A8S2TE09"/>
<gene>
    <name evidence="1" type="ORF">OVA965_LOCUS36724</name>
    <name evidence="2" type="ORF">TMI583_LOCUS37755</name>
</gene>